<dbReference type="RefSeq" id="WP_274150772.1">
    <property type="nucleotide sequence ID" value="NZ_CP117811.1"/>
</dbReference>
<keyword evidence="5 6" id="KW-0472">Membrane</keyword>
<dbReference type="PANTHER" id="PTHR30093:SF44">
    <property type="entry name" value="TYPE II SECRETION SYSTEM CORE PROTEIN G"/>
    <property type="match status" value="1"/>
</dbReference>
<dbReference type="InterPro" id="IPR045584">
    <property type="entry name" value="Pilin-like"/>
</dbReference>
<evidence type="ECO:0000259" key="7">
    <source>
        <dbReference type="Pfam" id="PF07596"/>
    </source>
</evidence>
<comment type="subcellular location">
    <subcellularLocation>
        <location evidence="1">Membrane</location>
        <topology evidence="1">Single-pass membrane protein</topology>
    </subcellularLocation>
</comment>
<accession>A0ABY7VRN8</accession>
<evidence type="ECO:0000256" key="1">
    <source>
        <dbReference type="ARBA" id="ARBA00004167"/>
    </source>
</evidence>
<keyword evidence="3 6" id="KW-0812">Transmembrane</keyword>
<evidence type="ECO:0000256" key="4">
    <source>
        <dbReference type="ARBA" id="ARBA00022989"/>
    </source>
</evidence>
<feature type="transmembrane region" description="Helical" evidence="6">
    <location>
        <begin position="12"/>
        <end position="33"/>
    </location>
</feature>
<name>A0ABY7VRN8_9BACT</name>
<gene>
    <name evidence="8" type="ORF">PQO03_01840</name>
</gene>
<dbReference type="InterPro" id="IPR011453">
    <property type="entry name" value="DUF1559"/>
</dbReference>
<evidence type="ECO:0000256" key="5">
    <source>
        <dbReference type="ARBA" id="ARBA00023136"/>
    </source>
</evidence>
<dbReference type="PANTHER" id="PTHR30093">
    <property type="entry name" value="GENERAL SECRETION PATHWAY PROTEIN G"/>
    <property type="match status" value="1"/>
</dbReference>
<dbReference type="EMBL" id="CP117811">
    <property type="protein sequence ID" value="WDE96707.1"/>
    <property type="molecule type" value="Genomic_DNA"/>
</dbReference>
<evidence type="ECO:0000313" key="8">
    <source>
        <dbReference type="EMBL" id="WDE96707.1"/>
    </source>
</evidence>
<dbReference type="Gene3D" id="3.30.700.10">
    <property type="entry name" value="Glycoprotein, Type 4 Pilin"/>
    <property type="match status" value="1"/>
</dbReference>
<evidence type="ECO:0000256" key="6">
    <source>
        <dbReference type="SAM" id="Phobius"/>
    </source>
</evidence>
<keyword evidence="9" id="KW-1185">Reference proteome</keyword>
<feature type="domain" description="DUF1559" evidence="7">
    <location>
        <begin position="33"/>
        <end position="82"/>
    </location>
</feature>
<evidence type="ECO:0000256" key="2">
    <source>
        <dbReference type="ARBA" id="ARBA00022481"/>
    </source>
</evidence>
<dbReference type="Proteomes" id="UP001214250">
    <property type="component" value="Chromosome 1"/>
</dbReference>
<reference evidence="8 9" key="1">
    <citation type="submission" date="2023-02" db="EMBL/GenBank/DDBJ databases">
        <title>Genome sequence of Lentisphaera profundi SAORIC-696.</title>
        <authorList>
            <person name="Kim e."/>
            <person name="Cho J.-C."/>
            <person name="Choi A."/>
            <person name="Kang I."/>
        </authorList>
    </citation>
    <scope>NUCLEOTIDE SEQUENCE [LARGE SCALE GENOMIC DNA]</scope>
    <source>
        <strain evidence="8 9">SAORIC-696</strain>
    </source>
</reference>
<proteinExistence type="predicted"/>
<protein>
    <submittedName>
        <fullName evidence="8">Type II secretion system protein</fullName>
    </submittedName>
</protein>
<keyword evidence="2" id="KW-0488">Methylation</keyword>
<evidence type="ECO:0000256" key="3">
    <source>
        <dbReference type="ARBA" id="ARBA00022692"/>
    </source>
</evidence>
<sequence>MKKSKQFTIIELLVVLAIISLIIGMLLTGISIARESARETRAKAEMQQIKMAVTQYLSTFKSFPTTDTALESSDNKWDTMWTYLNGTENTRKHSFIKGEIKRTPWGEEYAIIMDVNYLNSVNPNDSGFSDAPNEDVADKVALWCKDKDGDILNTWE</sequence>
<organism evidence="8 9">
    <name type="scientific">Lentisphaera profundi</name>
    <dbReference type="NCBI Taxonomy" id="1658616"/>
    <lineage>
        <taxon>Bacteria</taxon>
        <taxon>Pseudomonadati</taxon>
        <taxon>Lentisphaerota</taxon>
        <taxon>Lentisphaeria</taxon>
        <taxon>Lentisphaerales</taxon>
        <taxon>Lentisphaeraceae</taxon>
        <taxon>Lentisphaera</taxon>
    </lineage>
</organism>
<dbReference type="Pfam" id="PF07963">
    <property type="entry name" value="N_methyl"/>
    <property type="match status" value="1"/>
</dbReference>
<keyword evidence="4 6" id="KW-1133">Transmembrane helix</keyword>
<evidence type="ECO:0000313" key="9">
    <source>
        <dbReference type="Proteomes" id="UP001214250"/>
    </source>
</evidence>
<dbReference type="SUPFAM" id="SSF54523">
    <property type="entry name" value="Pili subunits"/>
    <property type="match status" value="1"/>
</dbReference>
<dbReference type="Pfam" id="PF07596">
    <property type="entry name" value="SBP_bac_10"/>
    <property type="match status" value="1"/>
</dbReference>
<dbReference type="InterPro" id="IPR012902">
    <property type="entry name" value="N_methyl_site"/>
</dbReference>